<dbReference type="RefSeq" id="WP_159765173.1">
    <property type="nucleotide sequence ID" value="NZ_WUUT01000007.1"/>
</dbReference>
<dbReference type="InterPro" id="IPR029044">
    <property type="entry name" value="Nucleotide-diphossugar_trans"/>
</dbReference>
<dbReference type="PANTHER" id="PTHR43179:SF12">
    <property type="entry name" value="GALACTOFURANOSYLTRANSFERASE GLFT2"/>
    <property type="match status" value="1"/>
</dbReference>
<evidence type="ECO:0000256" key="3">
    <source>
        <dbReference type="ARBA" id="ARBA00022679"/>
    </source>
</evidence>
<evidence type="ECO:0000256" key="2">
    <source>
        <dbReference type="ARBA" id="ARBA00022676"/>
    </source>
</evidence>
<dbReference type="Proteomes" id="UP000466535">
    <property type="component" value="Unassembled WGS sequence"/>
</dbReference>
<feature type="domain" description="Glycosyltransferase 2-like" evidence="4">
    <location>
        <begin position="41"/>
        <end position="129"/>
    </location>
</feature>
<keyword evidence="3 5" id="KW-0808">Transferase</keyword>
<dbReference type="OrthoDB" id="46222at2157"/>
<organism evidence="5 6">
    <name type="scientific">Halovenus carboxidivorans</name>
    <dbReference type="NCBI Taxonomy" id="2692199"/>
    <lineage>
        <taxon>Archaea</taxon>
        <taxon>Methanobacteriati</taxon>
        <taxon>Methanobacteriota</taxon>
        <taxon>Stenosarchaea group</taxon>
        <taxon>Halobacteria</taxon>
        <taxon>Halobacteriales</taxon>
        <taxon>Haloarculaceae</taxon>
        <taxon>Halovenus</taxon>
    </lineage>
</organism>
<protein>
    <submittedName>
        <fullName evidence="5">Glycosyltransferase</fullName>
    </submittedName>
</protein>
<dbReference type="AlphaFoldDB" id="A0A6B0TIE7"/>
<keyword evidence="2" id="KW-0328">Glycosyltransferase</keyword>
<sequence length="260" mass="29597">MELSVVIPTVRPRSEIEAIEYLDRCPFEDYEVIVRDDVPVTRARNEGYRRAAAEKILFLDDDSMPREGYLTEAAATLEDAAAVAGRTVHPRDDVFAGQLTNHYDFGPEPRTVDYFWGCNMGMRKEALDAVGGWDETMGWGHEEKELADRVRQRYDIWYNPEMVVDHVYAESIRDYWHKTYYLEKGTPYYLKQKGFPQTRILVRALADLFSPRNYVRRSPAVTLAKSGETIAGTLGRIAGLLDTDFGTEDAGPTRSSHSGE</sequence>
<dbReference type="GO" id="GO:0016757">
    <property type="term" value="F:glycosyltransferase activity"/>
    <property type="evidence" value="ECO:0007669"/>
    <property type="project" value="UniProtKB-KW"/>
</dbReference>
<dbReference type="Gene3D" id="3.90.550.10">
    <property type="entry name" value="Spore Coat Polysaccharide Biosynthesis Protein SpsA, Chain A"/>
    <property type="match status" value="1"/>
</dbReference>
<evidence type="ECO:0000313" key="6">
    <source>
        <dbReference type="Proteomes" id="UP000466535"/>
    </source>
</evidence>
<dbReference type="InterPro" id="IPR001173">
    <property type="entry name" value="Glyco_trans_2-like"/>
</dbReference>
<comment type="caution">
    <text evidence="5">The sequence shown here is derived from an EMBL/GenBank/DDBJ whole genome shotgun (WGS) entry which is preliminary data.</text>
</comment>
<dbReference type="EMBL" id="WUUT01000007">
    <property type="protein sequence ID" value="MXR52979.1"/>
    <property type="molecule type" value="Genomic_DNA"/>
</dbReference>
<evidence type="ECO:0000259" key="4">
    <source>
        <dbReference type="Pfam" id="PF00535"/>
    </source>
</evidence>
<comment type="similarity">
    <text evidence="1">Belongs to the glycosyltransferase 2 family.</text>
</comment>
<evidence type="ECO:0000256" key="1">
    <source>
        <dbReference type="ARBA" id="ARBA00006739"/>
    </source>
</evidence>
<dbReference type="PANTHER" id="PTHR43179">
    <property type="entry name" value="RHAMNOSYLTRANSFERASE WBBL"/>
    <property type="match status" value="1"/>
</dbReference>
<gene>
    <name evidence="5" type="ORF">GRX03_15375</name>
</gene>
<reference evidence="5 6" key="1">
    <citation type="submission" date="2019-12" db="EMBL/GenBank/DDBJ databases">
        <title>Isolation and characterization of three novel carbon monoxide-oxidizing members of Halobacteria from salione crusts and soils.</title>
        <authorList>
            <person name="Myers M.R."/>
            <person name="King G.M."/>
        </authorList>
    </citation>
    <scope>NUCLEOTIDE SEQUENCE [LARGE SCALE GENOMIC DNA]</scope>
    <source>
        <strain evidence="5 6">WSH3</strain>
    </source>
</reference>
<dbReference type="Pfam" id="PF00535">
    <property type="entry name" value="Glycos_transf_2"/>
    <property type="match status" value="1"/>
</dbReference>
<keyword evidence="6" id="KW-1185">Reference proteome</keyword>
<evidence type="ECO:0000313" key="5">
    <source>
        <dbReference type="EMBL" id="MXR52979.1"/>
    </source>
</evidence>
<accession>A0A6B0TIE7</accession>
<name>A0A6B0TIE7_9EURY</name>
<proteinExistence type="inferred from homology"/>
<dbReference type="SUPFAM" id="SSF53448">
    <property type="entry name" value="Nucleotide-diphospho-sugar transferases"/>
    <property type="match status" value="1"/>
</dbReference>